<proteinExistence type="predicted"/>
<sequence length="280" mass="30783">MAQVAPQPHVRFCPDAFLITDSPSRPIKPHLEARTLSLPLAWARKPNEADFNDPTFSPSRPTKLVVKIPRIHSPEREHPVRGCLHSPTSPPRVIPIILPPVSESSVEESFHSLSPISSPPNSGPTIAAPTVPLRPCCQACYNKMLLALQDDYVPKWSPGARRKKERDDREASMCSPSEGHCSIDAMLHESYQPFIFGGARVDEIEVRRGKGAHTKIDEEHEKEEEATDEDASDLSSPSRVHDLPNPFDRPKLAPLACLRGGSAVLKSVTSGEGNVNIKLL</sequence>
<feature type="region of interest" description="Disordered" evidence="1">
    <location>
        <begin position="156"/>
        <end position="177"/>
    </location>
</feature>
<dbReference type="Proteomes" id="UP000076738">
    <property type="component" value="Unassembled WGS sequence"/>
</dbReference>
<feature type="compositionally biased region" description="Acidic residues" evidence="1">
    <location>
        <begin position="220"/>
        <end position="232"/>
    </location>
</feature>
<evidence type="ECO:0000313" key="3">
    <source>
        <dbReference type="Proteomes" id="UP000076738"/>
    </source>
</evidence>
<protein>
    <submittedName>
        <fullName evidence="2">Uncharacterized protein</fullName>
    </submittedName>
</protein>
<name>A0A167QEL4_CALVF</name>
<dbReference type="AlphaFoldDB" id="A0A167QEL4"/>
<organism evidence="2 3">
    <name type="scientific">Calocera viscosa (strain TUFC12733)</name>
    <dbReference type="NCBI Taxonomy" id="1330018"/>
    <lineage>
        <taxon>Eukaryota</taxon>
        <taxon>Fungi</taxon>
        <taxon>Dikarya</taxon>
        <taxon>Basidiomycota</taxon>
        <taxon>Agaricomycotina</taxon>
        <taxon>Dacrymycetes</taxon>
        <taxon>Dacrymycetales</taxon>
        <taxon>Dacrymycetaceae</taxon>
        <taxon>Calocera</taxon>
    </lineage>
</organism>
<evidence type="ECO:0000256" key="1">
    <source>
        <dbReference type="SAM" id="MobiDB-lite"/>
    </source>
</evidence>
<dbReference type="EMBL" id="KV417271">
    <property type="protein sequence ID" value="KZO99684.1"/>
    <property type="molecule type" value="Genomic_DNA"/>
</dbReference>
<feature type="region of interest" description="Disordered" evidence="1">
    <location>
        <begin position="211"/>
        <end position="248"/>
    </location>
</feature>
<evidence type="ECO:0000313" key="2">
    <source>
        <dbReference type="EMBL" id="KZO99684.1"/>
    </source>
</evidence>
<gene>
    <name evidence="2" type="ORF">CALVIDRAFT_525240</name>
</gene>
<reference evidence="2 3" key="1">
    <citation type="journal article" date="2016" name="Mol. Biol. Evol.">
        <title>Comparative Genomics of Early-Diverging Mushroom-Forming Fungi Provides Insights into the Origins of Lignocellulose Decay Capabilities.</title>
        <authorList>
            <person name="Nagy L.G."/>
            <person name="Riley R."/>
            <person name="Tritt A."/>
            <person name="Adam C."/>
            <person name="Daum C."/>
            <person name="Floudas D."/>
            <person name="Sun H."/>
            <person name="Yadav J.S."/>
            <person name="Pangilinan J."/>
            <person name="Larsson K.H."/>
            <person name="Matsuura K."/>
            <person name="Barry K."/>
            <person name="Labutti K."/>
            <person name="Kuo R."/>
            <person name="Ohm R.A."/>
            <person name="Bhattacharya S.S."/>
            <person name="Shirouzu T."/>
            <person name="Yoshinaga Y."/>
            <person name="Martin F.M."/>
            <person name="Grigoriev I.V."/>
            <person name="Hibbett D.S."/>
        </authorList>
    </citation>
    <scope>NUCLEOTIDE SEQUENCE [LARGE SCALE GENOMIC DNA]</scope>
    <source>
        <strain evidence="2 3">TUFC12733</strain>
    </source>
</reference>
<accession>A0A167QEL4</accession>
<dbReference type="OrthoDB" id="10432596at2759"/>
<keyword evidence="3" id="KW-1185">Reference proteome</keyword>